<evidence type="ECO:0000313" key="8">
    <source>
        <dbReference type="Proteomes" id="UP001597525"/>
    </source>
</evidence>
<dbReference type="InterPro" id="IPR051151">
    <property type="entry name" value="Group_II_Decarboxylase"/>
</dbReference>
<name>A0ABW6BGI8_9SPHI</name>
<evidence type="ECO:0000256" key="5">
    <source>
        <dbReference type="ARBA" id="ARBA00023239"/>
    </source>
</evidence>
<dbReference type="Pfam" id="PF00282">
    <property type="entry name" value="Pyridoxal_deC"/>
    <property type="match status" value="1"/>
</dbReference>
<dbReference type="InterPro" id="IPR002129">
    <property type="entry name" value="PyrdxlP-dep_de-COase"/>
</dbReference>
<gene>
    <name evidence="7" type="ORF">ACFS7Y_14550</name>
</gene>
<dbReference type="InterPro" id="IPR015421">
    <property type="entry name" value="PyrdxlP-dep_Trfase_major"/>
</dbReference>
<dbReference type="EMBL" id="JBHUPB010000009">
    <property type="protein sequence ID" value="MFD2968617.1"/>
    <property type="molecule type" value="Genomic_DNA"/>
</dbReference>
<dbReference type="Gene3D" id="3.90.1150.10">
    <property type="entry name" value="Aspartate Aminotransferase, domain 1"/>
    <property type="match status" value="1"/>
</dbReference>
<dbReference type="Proteomes" id="UP001597525">
    <property type="component" value="Unassembled WGS sequence"/>
</dbReference>
<evidence type="ECO:0000256" key="3">
    <source>
        <dbReference type="ARBA" id="ARBA00022793"/>
    </source>
</evidence>
<keyword evidence="3" id="KW-0210">Decarboxylase</keyword>
<dbReference type="PANTHER" id="PTHR46101">
    <property type="match status" value="1"/>
</dbReference>
<evidence type="ECO:0000313" key="7">
    <source>
        <dbReference type="EMBL" id="MFD2968617.1"/>
    </source>
</evidence>
<keyword evidence="8" id="KW-1185">Reference proteome</keyword>
<dbReference type="SUPFAM" id="SSF53383">
    <property type="entry name" value="PLP-dependent transferases"/>
    <property type="match status" value="1"/>
</dbReference>
<dbReference type="PANTHER" id="PTHR46101:SF2">
    <property type="entry name" value="SERINE DECARBOXYLASE"/>
    <property type="match status" value="1"/>
</dbReference>
<evidence type="ECO:0000256" key="4">
    <source>
        <dbReference type="ARBA" id="ARBA00022898"/>
    </source>
</evidence>
<comment type="similarity">
    <text evidence="2 6">Belongs to the group II decarboxylase family.</text>
</comment>
<comment type="cofactor">
    <cofactor evidence="1 6">
        <name>pyridoxal 5'-phosphate</name>
        <dbReference type="ChEBI" id="CHEBI:597326"/>
    </cofactor>
</comment>
<comment type="caution">
    <text evidence="7">The sequence shown here is derived from an EMBL/GenBank/DDBJ whole genome shotgun (WGS) entry which is preliminary data.</text>
</comment>
<dbReference type="InterPro" id="IPR015422">
    <property type="entry name" value="PyrdxlP-dep_Trfase_small"/>
</dbReference>
<keyword evidence="5 6" id="KW-0456">Lyase</keyword>
<accession>A0ABW6BGI8</accession>
<dbReference type="EC" id="4.1.1.22" evidence="7"/>
<keyword evidence="4 6" id="KW-0663">Pyridoxal phosphate</keyword>
<dbReference type="NCBIfam" id="NF002748">
    <property type="entry name" value="PRK02769.1"/>
    <property type="match status" value="1"/>
</dbReference>
<evidence type="ECO:0000256" key="2">
    <source>
        <dbReference type="ARBA" id="ARBA00009533"/>
    </source>
</evidence>
<evidence type="ECO:0000256" key="1">
    <source>
        <dbReference type="ARBA" id="ARBA00001933"/>
    </source>
</evidence>
<dbReference type="RefSeq" id="WP_320185282.1">
    <property type="nucleotide sequence ID" value="NZ_CP138332.1"/>
</dbReference>
<dbReference type="GO" id="GO:0004398">
    <property type="term" value="F:histidine decarboxylase activity"/>
    <property type="evidence" value="ECO:0007669"/>
    <property type="project" value="UniProtKB-EC"/>
</dbReference>
<dbReference type="InterPro" id="IPR021115">
    <property type="entry name" value="Pyridoxal-P_BS"/>
</dbReference>
<protein>
    <submittedName>
        <fullName evidence="7">Histidine decarboxylase</fullName>
        <ecNumber evidence="7">4.1.1.22</ecNumber>
    </submittedName>
</protein>
<proteinExistence type="inferred from homology"/>
<evidence type="ECO:0000256" key="6">
    <source>
        <dbReference type="RuleBase" id="RU000382"/>
    </source>
</evidence>
<dbReference type="Gene3D" id="3.40.640.10">
    <property type="entry name" value="Type I PLP-dependent aspartate aminotransferase-like (Major domain)"/>
    <property type="match status" value="1"/>
</dbReference>
<dbReference type="PROSITE" id="PS00392">
    <property type="entry name" value="DDC_GAD_HDC_YDC"/>
    <property type="match status" value="1"/>
</dbReference>
<reference evidence="8" key="1">
    <citation type="journal article" date="2019" name="Int. J. Syst. Evol. Microbiol.">
        <title>The Global Catalogue of Microorganisms (GCM) 10K type strain sequencing project: providing services to taxonomists for standard genome sequencing and annotation.</title>
        <authorList>
            <consortium name="The Broad Institute Genomics Platform"/>
            <consortium name="The Broad Institute Genome Sequencing Center for Infectious Disease"/>
            <person name="Wu L."/>
            <person name="Ma J."/>
        </authorList>
    </citation>
    <scope>NUCLEOTIDE SEQUENCE [LARGE SCALE GENOMIC DNA]</scope>
    <source>
        <strain evidence="8">KCTC 22814</strain>
    </source>
</reference>
<sequence length="383" mass="43407">MNMLHPADQDRLSTYMTKAFDRAKNFIGYPIAQDFDYAQLYPLLKLPLNNIGDPLLPSTYDLSSREMEKEVLTFFADIFRAPQENWWGYINNGGSEGNLYALYAARELYANGVVYYSDATHYSVQKNIKLLNMESIQIRTQKHGEIDYDDLRKMIDFNRHKPVIMVANIGTTMTEAKDDITQFRQLMQELRIDNYYIHCDAALAGVYSMLLDLRPGFDFTYGADSISISGHKFIGSPLPCGLVLIKKNHKDRIGRQVAYIGTIDTTISGSRNGHTPVFLWYAMKCMGKEGFRDRALACLENAQYACQRLQEIGIDAWRNTDAITVVFPALQHAALLEKWQIATGGGISHIICMPGVTKEKIDEFVADILTLEANRLLEAELVP</sequence>
<dbReference type="InterPro" id="IPR015424">
    <property type="entry name" value="PyrdxlP-dep_Trfase"/>
</dbReference>
<organism evidence="7 8">
    <name type="scientific">Sphingobacterium bambusae</name>
    <dbReference type="NCBI Taxonomy" id="662858"/>
    <lineage>
        <taxon>Bacteria</taxon>
        <taxon>Pseudomonadati</taxon>
        <taxon>Bacteroidota</taxon>
        <taxon>Sphingobacteriia</taxon>
        <taxon>Sphingobacteriales</taxon>
        <taxon>Sphingobacteriaceae</taxon>
        <taxon>Sphingobacterium</taxon>
    </lineage>
</organism>